<feature type="transmembrane region" description="Helical" evidence="1">
    <location>
        <begin position="340"/>
        <end position="358"/>
    </location>
</feature>
<reference evidence="3" key="1">
    <citation type="journal article" date="2019" name="Int. J. Syst. Evol. Microbiol.">
        <title>The Global Catalogue of Microorganisms (GCM) 10K type strain sequencing project: providing services to taxonomists for standard genome sequencing and annotation.</title>
        <authorList>
            <consortium name="The Broad Institute Genomics Platform"/>
            <consortium name="The Broad Institute Genome Sequencing Center for Infectious Disease"/>
            <person name="Wu L."/>
            <person name="Ma J."/>
        </authorList>
    </citation>
    <scope>NUCLEOTIDE SEQUENCE [LARGE SCALE GENOMIC DNA]</scope>
    <source>
        <strain evidence="3">CCUG 61485</strain>
    </source>
</reference>
<feature type="transmembrane region" description="Helical" evidence="1">
    <location>
        <begin position="184"/>
        <end position="202"/>
    </location>
</feature>
<feature type="transmembrane region" description="Helical" evidence="1">
    <location>
        <begin position="12"/>
        <end position="30"/>
    </location>
</feature>
<sequence length="452" mass="52247">MYTFSSKLKTFSIVLIILGALGMGYGFFSAPKTTEDVQAMINHEDEHGAAEHAVVENRDEASSHSEHSVGAEDHEKSHLEHLLHQAQNRPWTAFFISAFFFLMISVCVLVFYSIQWAAQAGWSIVLFRVMEAITAYILPGSILLFLFLLAAGMHWNHLYVWMGEDAQHDVIIQEKVWWLNVPGWLIRSAIYLAVYNIFRFLLRKNSIALDQSGDIKIYKKNFSLAVAFIVIFGILELFMSFDWLMSLDPHWYSQLYSFYVFASMFVSGITVIAMVTIYMRSRGFLPFVNDSHLHDLAKFMFGFSIFWTYFFYDQFMLQWYANIPEESAYFYPRLIGTYQIIFIGMLVMNFVFPILILMNKDFKKTPWFVIAAGMIILAGHYLDVFQLISPATVGDSWHFGIVELGSLAFFTGLFIFVIFTAMTKAPLHAKGNPFMKESEIYHYPFIDHSENH</sequence>
<keyword evidence="3" id="KW-1185">Reference proteome</keyword>
<feature type="transmembrane region" description="Helical" evidence="1">
    <location>
        <begin position="133"/>
        <end position="155"/>
    </location>
</feature>
<feature type="transmembrane region" description="Helical" evidence="1">
    <location>
        <begin position="256"/>
        <end position="278"/>
    </location>
</feature>
<accession>A0ABW3XYR8</accession>
<feature type="transmembrane region" description="Helical" evidence="1">
    <location>
        <begin position="397"/>
        <end position="421"/>
    </location>
</feature>
<dbReference type="Proteomes" id="UP001597201">
    <property type="component" value="Unassembled WGS sequence"/>
</dbReference>
<comment type="caution">
    <text evidence="2">The sequence shown here is derived from an EMBL/GenBank/DDBJ whole genome shotgun (WGS) entry which is preliminary data.</text>
</comment>
<feature type="transmembrane region" description="Helical" evidence="1">
    <location>
        <begin position="365"/>
        <end position="382"/>
    </location>
</feature>
<feature type="transmembrane region" description="Helical" evidence="1">
    <location>
        <begin position="91"/>
        <end position="112"/>
    </location>
</feature>
<organism evidence="2 3">
    <name type="scientific">Namhaeicola litoreus</name>
    <dbReference type="NCBI Taxonomy" id="1052145"/>
    <lineage>
        <taxon>Bacteria</taxon>
        <taxon>Pseudomonadati</taxon>
        <taxon>Bacteroidota</taxon>
        <taxon>Flavobacteriia</taxon>
        <taxon>Flavobacteriales</taxon>
        <taxon>Flavobacteriaceae</taxon>
        <taxon>Namhaeicola</taxon>
    </lineage>
</organism>
<evidence type="ECO:0000313" key="3">
    <source>
        <dbReference type="Proteomes" id="UP001597201"/>
    </source>
</evidence>
<proteinExistence type="predicted"/>
<feature type="transmembrane region" description="Helical" evidence="1">
    <location>
        <begin position="222"/>
        <end position="244"/>
    </location>
</feature>
<dbReference type="PANTHER" id="PTHR43044:SF1">
    <property type="entry name" value="QUINOL:CYTOCHROME C OXIDOREDUCTASE QUINONE-BINDING SUBUNIT 2"/>
    <property type="match status" value="1"/>
</dbReference>
<protein>
    <submittedName>
        <fullName evidence="2">Quinol:cytochrome C oxidoreductase</fullName>
    </submittedName>
</protein>
<dbReference type="EMBL" id="JBHTMY010000002">
    <property type="protein sequence ID" value="MFD1314484.1"/>
    <property type="molecule type" value="Genomic_DNA"/>
</dbReference>
<keyword evidence="1" id="KW-1133">Transmembrane helix</keyword>
<evidence type="ECO:0000313" key="2">
    <source>
        <dbReference type="EMBL" id="MFD1314484.1"/>
    </source>
</evidence>
<dbReference type="PANTHER" id="PTHR43044">
    <property type="match status" value="1"/>
</dbReference>
<keyword evidence="1" id="KW-0472">Membrane</keyword>
<feature type="transmembrane region" description="Helical" evidence="1">
    <location>
        <begin position="299"/>
        <end position="320"/>
    </location>
</feature>
<gene>
    <name evidence="2" type="ORF">ACFQ39_02560</name>
</gene>
<dbReference type="RefSeq" id="WP_377176130.1">
    <property type="nucleotide sequence ID" value="NZ_JBHTMY010000002.1"/>
</dbReference>
<name>A0ABW3XYR8_9FLAO</name>
<keyword evidence="1" id="KW-0812">Transmembrane</keyword>
<evidence type="ECO:0000256" key="1">
    <source>
        <dbReference type="SAM" id="Phobius"/>
    </source>
</evidence>